<evidence type="ECO:0000313" key="3">
    <source>
        <dbReference type="Proteomes" id="UP000275078"/>
    </source>
</evidence>
<reference evidence="2 3" key="1">
    <citation type="journal article" date="2018" name="Nat. Ecol. Evol.">
        <title>Pezizomycetes genomes reveal the molecular basis of ectomycorrhizal truffle lifestyle.</title>
        <authorList>
            <person name="Murat C."/>
            <person name="Payen T."/>
            <person name="Noel B."/>
            <person name="Kuo A."/>
            <person name="Morin E."/>
            <person name="Chen J."/>
            <person name="Kohler A."/>
            <person name="Krizsan K."/>
            <person name="Balestrini R."/>
            <person name="Da Silva C."/>
            <person name="Montanini B."/>
            <person name="Hainaut M."/>
            <person name="Levati E."/>
            <person name="Barry K.W."/>
            <person name="Belfiori B."/>
            <person name="Cichocki N."/>
            <person name="Clum A."/>
            <person name="Dockter R.B."/>
            <person name="Fauchery L."/>
            <person name="Guy J."/>
            <person name="Iotti M."/>
            <person name="Le Tacon F."/>
            <person name="Lindquist E.A."/>
            <person name="Lipzen A."/>
            <person name="Malagnac F."/>
            <person name="Mello A."/>
            <person name="Molinier V."/>
            <person name="Miyauchi S."/>
            <person name="Poulain J."/>
            <person name="Riccioni C."/>
            <person name="Rubini A."/>
            <person name="Sitrit Y."/>
            <person name="Splivallo R."/>
            <person name="Traeger S."/>
            <person name="Wang M."/>
            <person name="Zifcakova L."/>
            <person name="Wipf D."/>
            <person name="Zambonelli A."/>
            <person name="Paolocci F."/>
            <person name="Nowrousian M."/>
            <person name="Ottonello S."/>
            <person name="Baldrian P."/>
            <person name="Spatafora J.W."/>
            <person name="Henrissat B."/>
            <person name="Nagy L.G."/>
            <person name="Aury J.M."/>
            <person name="Wincker P."/>
            <person name="Grigoriev I.V."/>
            <person name="Bonfante P."/>
            <person name="Martin F.M."/>
        </authorList>
    </citation>
    <scope>NUCLEOTIDE SEQUENCE [LARGE SCALE GENOMIC DNA]</scope>
    <source>
        <strain evidence="2 3">RN42</strain>
    </source>
</reference>
<sequence length="89" mass="10004">MPDREREIRDIVLEASKKLEGILAGEKETVEAEQPRRKRPRQELEILDLDPPQPALGSTSPSRELLSQREVHPTNPSLLDPTGEESAIL</sequence>
<accession>A0A3N4HQS3</accession>
<evidence type="ECO:0000256" key="1">
    <source>
        <dbReference type="SAM" id="MobiDB-lite"/>
    </source>
</evidence>
<name>A0A3N4HQS3_ASCIM</name>
<evidence type="ECO:0000313" key="2">
    <source>
        <dbReference type="EMBL" id="RPA72004.1"/>
    </source>
</evidence>
<feature type="compositionally biased region" description="Basic and acidic residues" evidence="1">
    <location>
        <begin position="25"/>
        <end position="35"/>
    </location>
</feature>
<dbReference type="AlphaFoldDB" id="A0A3N4HQS3"/>
<protein>
    <submittedName>
        <fullName evidence="2">Uncharacterized protein</fullName>
    </submittedName>
</protein>
<feature type="region of interest" description="Disordered" evidence="1">
    <location>
        <begin position="25"/>
        <end position="89"/>
    </location>
</feature>
<gene>
    <name evidence="2" type="ORF">BJ508DRAFT_335461</name>
</gene>
<organism evidence="2 3">
    <name type="scientific">Ascobolus immersus RN42</name>
    <dbReference type="NCBI Taxonomy" id="1160509"/>
    <lineage>
        <taxon>Eukaryota</taxon>
        <taxon>Fungi</taxon>
        <taxon>Dikarya</taxon>
        <taxon>Ascomycota</taxon>
        <taxon>Pezizomycotina</taxon>
        <taxon>Pezizomycetes</taxon>
        <taxon>Pezizales</taxon>
        <taxon>Ascobolaceae</taxon>
        <taxon>Ascobolus</taxon>
    </lineage>
</organism>
<dbReference type="EMBL" id="ML119885">
    <property type="protein sequence ID" value="RPA72004.1"/>
    <property type="molecule type" value="Genomic_DNA"/>
</dbReference>
<keyword evidence="3" id="KW-1185">Reference proteome</keyword>
<dbReference type="Proteomes" id="UP000275078">
    <property type="component" value="Unassembled WGS sequence"/>
</dbReference>
<proteinExistence type="predicted"/>